<dbReference type="SUPFAM" id="SSF49899">
    <property type="entry name" value="Concanavalin A-like lectins/glucanases"/>
    <property type="match status" value="1"/>
</dbReference>
<proteinExistence type="predicted"/>
<dbReference type="InterPro" id="IPR007110">
    <property type="entry name" value="Ig-like_dom"/>
</dbReference>
<protein>
    <submittedName>
        <fullName evidence="3">T9SS type A sorting domain-containing protein</fullName>
    </submittedName>
</protein>
<dbReference type="SUPFAM" id="SSF48726">
    <property type="entry name" value="Immunoglobulin"/>
    <property type="match status" value="2"/>
</dbReference>
<organism evidence="3 4">
    <name type="scientific">Flavobacterium hiemivividum</name>
    <dbReference type="NCBI Taxonomy" id="2541734"/>
    <lineage>
        <taxon>Bacteria</taxon>
        <taxon>Pseudomonadati</taxon>
        <taxon>Bacteroidota</taxon>
        <taxon>Flavobacteriia</taxon>
        <taxon>Flavobacteriales</taxon>
        <taxon>Flavobacteriaceae</taxon>
        <taxon>Flavobacterium</taxon>
    </lineage>
</organism>
<reference evidence="3 4" key="1">
    <citation type="submission" date="2019-03" db="EMBL/GenBank/DDBJ databases">
        <title>Flavobacterium TSA-D2 sp. nov., isolated from arctic soil.</title>
        <authorList>
            <person name="Chaudhary D.K."/>
        </authorList>
    </citation>
    <scope>NUCLEOTIDE SEQUENCE [LARGE SCALE GENOMIC DNA]</scope>
    <source>
        <strain evidence="3 4">TSA-D2</strain>
    </source>
</reference>
<dbReference type="Gene3D" id="2.60.40.10">
    <property type="entry name" value="Immunoglobulins"/>
    <property type="match status" value="7"/>
</dbReference>
<sequence>SSGLQNPSISGVTLATAGTYNVIVTVAGCPSAEGSTTVVVNPIPATPTASNNGPLCVGSTLNLTTPLVSGATYSWTGPNSFSSGLQNPSISGVTLATAGTYNVTVTVAGCPSAAGSTTVVVNPIPATPTASNNGPLCVGSTLNLTTPLVSGATYSWTGPNSFSSGLQNPSISGVTLATAGTYNVTVTVAGCPSAAGSTTVVVNPIPATPTASNNGPLCVGSTLNLTTPLVSGATYSWTGPNSFSSGLQNPSISGVTLATAGTYNVIVTVAGCPSAEGSTTVVVNPIPATPTASNNGPLCVGSTLNLTTPLVSGATYSWTGPNSFSSGLQNPSISGVNLATAGTYNVIVTVAGCPSAAGSTTVVVNPLLTPSVVITSSSTSICSGTSVTFTATPTNGGSAPSYQWKNGATLVGTNSPTYTTTTLASNAAISVVMTSNAICPSPSTATSNNIVMNVFTGTPSGWNGSTNITVSNQSICPPATVTLSVPAASNAQYYQWNLPTGWIITNGNLTNSITVSVSSSAALGTQVIAVKAINPCGENTKVSTPSNGKNQIIVNSFNGVTISPSSQTVCANSSIIVTGLLTGNATSGNWTATNGNITLQSQVGSTITAVFTPTISGGSATATITTNTPTGSCPNTPATATVAVTVSPLPIAAGTINGSATVCQGQNSVTYTVPDITNATGYTWSLPTGATIANGANTNSITINYSNSATSGNIAVYGTNACGNGTVSANFAVTVNPLPIAAGTINGSATVCQGQNSVAYTVPDITNATGYTWSLPTGATIANGANTNSITINYSNSATSGNIAVYGTNACGNGTVSANFAVTVNPLPITAGTINGSATVCQGQNSVAYTVPDITNATGYTWSLPTGATIANGANTNSITINYSNSATSGNIAVYGTNACGNGTVSANFAVTVNPLPIAAGTINGSATVCQAQNSVTYAVPDITNATGYTWSLPTGATIANGANTNSITINYSNSATSGNIAVYGTNACGNGTVSANFAVTVNPLPIAAGTINGSATVCQAQNSLTYAVPDITNATGYTWSLPTGATIANGANTNSITINYSNSATSGNIAVYGTNACGNGTVSANFAVTVNPLPIAAGTINGSATVCQGQNSVTYAVPDITNATGYTWSLPTGATIANGANTNSITINYSNSATSGNIAVYGTNACGNGTVSANFAVTVNPLPIAAGTINGSATVCQGQNSVTYAVPDITNATGYIWSLPTGATIANGANTNSITVNYSNSATSGNIAVYGTNTCGNGTVSANFAVTVNQPPAINTQPNPSQTVCSGFPVSFSVITTGTGFTYQWKKGGANVLGATSNTYSIPNVSAVDAGTYTVTVSGTSPCAPVTSENAVLIVNQDIEITSQPIAQINCEGKNTSFSVTATGNISSYVWRKNGIPISNGGNISGATTPTITFTGLLLSNVGNYDVVISSPGGSCSQTLSNPASLTVTPVPTATISYAGTPFCNDITSAQSVNLSGSNAYTGGSYSAPTGLTLNASTGAITPSTSTAGSYAVTYTIAATGGCNAVTATTNITITAKPTANISYAGASFCKTITGVQAVTLTGTNAYIGGTFSAPAGLTINSTTGEITPSTSTAGNYTVTYLGPTTGGCVAATATATVTITALPTAALSYSGSPYCKDITTAQTANLTGNTGGIYSAAPAGLSIDTGSGAITPSTSIAGSYVVTYTIAAAGGCSEVTATANITITAIPTATISYAGAPFCKTIAGVQTVTLSGTNTYSGGTFTAPAGLIINSTTGEITPASSTAGNYTVTYTGSTSGGCAAAIATTSITITGLPTATISYSGTPYCKNTATGQAVTLSGTNAYTGGTYSAPTGLTLNASSGAITPSTSTAGNYLVTYTILAAGGCSAVTATANVTITAIPTATINYAATQFCNTLTGVQAVTLAGTNAYSGGTFTAPAGLTINSITGGITPSSSAAGNYTVTYLGPTSGGCTAATATATVTITALPTATISYSGSPYCKNIAIGQAVTLSGSNAYTGGTYTVSPTGLTLNAATGAITPSTSAAGNYLVTYTILAAGGCNAVTATANVTITAIHTATISYASIPFCKTISGIRAVTLSGTNAYSGGTFAAPSGLSINSTTGEITPSTSTAGTYTVTYTGSTNGGCAAAIATTSITITGLPTATISYTVASFCISNSTGQAVTLSGTNAYTGGTYTVSPTGLTLNASTGAITPSSSTAGTYTVTYTIPAAAGCTSVATSTTIKIDPVPIGGTLLFQTPGTTPKERLFLICQNPSSGYAVPLSLSGIVGTVVKWQYRTSTATSWSIIPDGVGNFTGNTLTAAQVESLNITQSTVIRVEISSGACSPNVFSETAIISVIPQDIAPSPVAVNKSVICIGTGIQLSSETGYGESFGKFEGGAFDNSSITNSGWRITDKNGITNYDFSSNADNTRPDRWLRTNPHDFATANITAPYTIIDKRWDTSLSSAGNKGFAIVSGNNTSTLETAIFSLAALDEAILTFDQAYNLTSGAVIKVEISTNGGASYSSEPILFQQSGSVSSGNYDRFGEGTPGINQMQIDLGDYIGYSNLRIRFNYTGKRDGDIWTLDNIKVPEGPRDVTLVWTDDTDPTNPIVIGTTNNVTWTPSKIGWNTFVVKTSLILDSAGNTCSSPVNEKEIKVFAFDQYTATTMATAVGCGTKNVPLSVNVISGKQGPITTYPTADGYVGEWSITGPAGFVLTNPNPSNPIAPINNPNAIFTAADIGSYIFKWILAPTTKDENGLTITNTNCAPNYVAPTLIIQHCTTLDFDGIDDYVDLGTGFNGSYSIEAWIRPKTNIGTIISGPTFEIKISDLPVTIIPNSRWYHIAMSNGKIYVDGIEMKNAGTGIGGTKTIIGARWNNTSGKPENYFTGWIEEVRIWNKNITQEQIRFMMNQHLQNATNIGVEIPIPVEGGLVYSDLAGYYRLISEFPDSSNLQTYSNTLKPVNGITPNLAIAGTPAVLYNMTTHQQNTAPMPYISAADGKWTDINTWLRPTVWDIPNSNGLNASPIDWNIVITRNNTTSDAKDITVLGLKSESGKLTMADPAPAPQNETNGGRMLWITHYLKLDGNIDLVGESQLLQKRYGSYDSDFYFSTAQVSESIFDEASSGFIKRDQQGKKNSFNYNYWSSPVTLQGNPNNAPYTIAGVLRDGTVSAIPKAINFQYGAYDADGPVTSPIKTTYRWIWSYNSLTPDSNTDWQNYYQWNYVGTNAIKVGNGFTMKGSGGTAAINATQNYAFIGKPNSGDVDLTIGLNQTYLIGNPYPSALDANQFIRDNLKDCVGCPAAGGFNGTANTFSGALYFWDHFGLSNNHILAQYEGGYATYTLLGGSPGVSDSPLTATANNAALLAPKRYIPVGQGFFINAAANPNKAGTSAAVQGGTIKIRNNQRVYYRETSASSLFLKTAGTKKSAAIKIPEDNRSKIRLGFDAPNGKHRQLLVAADPNTTNQFDIGYDAEIFDAKDNDMYWEIEDSQLVIQGIPNFDDNQIIPIGINTAKEGLSTIKIDALENIPDRLEIYLFDNVTGLYHDIKNNNFTISLPVGKYNKRFSLQFVNKTLSVDSNTLEDGILIYYSNVNQTLNIHNNFIDAEVTKVDLFNLSGQKIAHWVIEEVKQNNIKIPIANVSTAGYIVKVTTTKGAFSKKIIIK</sequence>
<feature type="domain" description="Ig-like" evidence="2">
    <location>
        <begin position="1273"/>
        <end position="1348"/>
    </location>
</feature>
<dbReference type="InterPro" id="IPR036179">
    <property type="entry name" value="Ig-like_dom_sf"/>
</dbReference>
<keyword evidence="4" id="KW-1185">Reference proteome</keyword>
<comment type="caution">
    <text evidence="3">The sequence shown here is derived from an EMBL/GenBank/DDBJ whole genome shotgun (WGS) entry which is preliminary data.</text>
</comment>
<dbReference type="InterPro" id="IPR013320">
    <property type="entry name" value="ConA-like_dom_sf"/>
</dbReference>
<feature type="non-terminal residue" evidence="3">
    <location>
        <position position="1"/>
    </location>
</feature>
<dbReference type="GO" id="GO:0004553">
    <property type="term" value="F:hydrolase activity, hydrolyzing O-glycosyl compounds"/>
    <property type="evidence" value="ECO:0007669"/>
    <property type="project" value="UniProtKB-ARBA"/>
</dbReference>
<dbReference type="NCBIfam" id="TIGR04183">
    <property type="entry name" value="Por_Secre_tail"/>
    <property type="match status" value="1"/>
</dbReference>
<name>A0A4R5D338_9FLAO</name>
<dbReference type="SMART" id="SM00409">
    <property type="entry name" value="IG"/>
    <property type="match status" value="6"/>
</dbReference>
<dbReference type="Proteomes" id="UP000294597">
    <property type="component" value="Unassembled WGS sequence"/>
</dbReference>
<dbReference type="EMBL" id="SMFO01000004">
    <property type="protein sequence ID" value="TDE04685.1"/>
    <property type="molecule type" value="Genomic_DNA"/>
</dbReference>
<dbReference type="Pfam" id="PF19408">
    <property type="entry name" value="PKD_6"/>
    <property type="match status" value="8"/>
</dbReference>
<dbReference type="InterPro" id="IPR045829">
    <property type="entry name" value="PKD_6"/>
</dbReference>
<gene>
    <name evidence="3" type="ORF">E0F98_08555</name>
</gene>
<evidence type="ECO:0000259" key="2">
    <source>
        <dbReference type="PROSITE" id="PS50835"/>
    </source>
</evidence>
<accession>A0A4R5D338</accession>
<dbReference type="InterPro" id="IPR003599">
    <property type="entry name" value="Ig_sub"/>
</dbReference>
<dbReference type="PROSITE" id="PS50835">
    <property type="entry name" value="IG_LIKE"/>
    <property type="match status" value="1"/>
</dbReference>
<evidence type="ECO:0000313" key="3">
    <source>
        <dbReference type="EMBL" id="TDE04685.1"/>
    </source>
</evidence>
<dbReference type="InterPro" id="IPR013783">
    <property type="entry name" value="Ig-like_fold"/>
</dbReference>
<evidence type="ECO:0000256" key="1">
    <source>
        <dbReference type="ARBA" id="ARBA00022729"/>
    </source>
</evidence>
<evidence type="ECO:0000313" key="4">
    <source>
        <dbReference type="Proteomes" id="UP000294597"/>
    </source>
</evidence>
<dbReference type="InterPro" id="IPR026444">
    <property type="entry name" value="Secre_tail"/>
</dbReference>
<keyword evidence="1" id="KW-0732">Signal</keyword>
<dbReference type="GO" id="GO:0005975">
    <property type="term" value="P:carbohydrate metabolic process"/>
    <property type="evidence" value="ECO:0007669"/>
    <property type="project" value="UniProtKB-ARBA"/>
</dbReference>